<organism evidence="8 9">
    <name type="scientific">Plakobranchus ocellatus</name>
    <dbReference type="NCBI Taxonomy" id="259542"/>
    <lineage>
        <taxon>Eukaryota</taxon>
        <taxon>Metazoa</taxon>
        <taxon>Spiralia</taxon>
        <taxon>Lophotrochozoa</taxon>
        <taxon>Mollusca</taxon>
        <taxon>Gastropoda</taxon>
        <taxon>Heterobranchia</taxon>
        <taxon>Euthyneura</taxon>
        <taxon>Panpulmonata</taxon>
        <taxon>Sacoglossa</taxon>
        <taxon>Placobranchoidea</taxon>
        <taxon>Plakobranchidae</taxon>
        <taxon>Plakobranchus</taxon>
    </lineage>
</organism>
<evidence type="ECO:0000259" key="6">
    <source>
        <dbReference type="PROSITE" id="PS51050"/>
    </source>
</evidence>
<dbReference type="InterPro" id="IPR003508">
    <property type="entry name" value="CIDE-N_dom"/>
</dbReference>
<dbReference type="Proteomes" id="UP000735302">
    <property type="component" value="Unassembled WGS sequence"/>
</dbReference>
<dbReference type="AlphaFoldDB" id="A0AAV4DDR7"/>
<evidence type="ECO:0000313" key="9">
    <source>
        <dbReference type="Proteomes" id="UP000735302"/>
    </source>
</evidence>
<dbReference type="EMBL" id="BLXT01007807">
    <property type="protein sequence ID" value="GFO42407.1"/>
    <property type="molecule type" value="Genomic_DNA"/>
</dbReference>
<protein>
    <submittedName>
        <fullName evidence="8">Cell death activator cide-3-like</fullName>
    </submittedName>
</protein>
<dbReference type="PROSITE" id="PS51050">
    <property type="entry name" value="ZF_CW"/>
    <property type="match status" value="1"/>
</dbReference>
<accession>A0AAV4DDR7</accession>
<dbReference type="GO" id="GO:0008270">
    <property type="term" value="F:zinc ion binding"/>
    <property type="evidence" value="ECO:0007669"/>
    <property type="project" value="UniProtKB-KW"/>
</dbReference>
<dbReference type="GO" id="GO:0042981">
    <property type="term" value="P:regulation of apoptotic process"/>
    <property type="evidence" value="ECO:0007669"/>
    <property type="project" value="TreeGrafter"/>
</dbReference>
<evidence type="ECO:0000256" key="5">
    <source>
        <dbReference type="PROSITE-ProRule" id="PRU00447"/>
    </source>
</evidence>
<dbReference type="Gene3D" id="3.30.40.100">
    <property type="match status" value="1"/>
</dbReference>
<evidence type="ECO:0000256" key="4">
    <source>
        <dbReference type="ARBA" id="ARBA00022833"/>
    </source>
</evidence>
<dbReference type="PROSITE" id="PS51135">
    <property type="entry name" value="CIDE_N"/>
    <property type="match status" value="1"/>
</dbReference>
<evidence type="ECO:0000256" key="2">
    <source>
        <dbReference type="ARBA" id="ARBA00022723"/>
    </source>
</evidence>
<feature type="domain" description="CIDE-N" evidence="7">
    <location>
        <begin position="232"/>
        <end position="308"/>
    </location>
</feature>
<dbReference type="InterPro" id="IPR011124">
    <property type="entry name" value="Znf_CW"/>
</dbReference>
<dbReference type="PANTHER" id="PTHR12306">
    <property type="entry name" value="CELL DEATH ACTIVATOR CIDE"/>
    <property type="match status" value="1"/>
</dbReference>
<keyword evidence="4" id="KW-0862">Zinc</keyword>
<dbReference type="SMART" id="SM00266">
    <property type="entry name" value="CAD"/>
    <property type="match status" value="1"/>
</dbReference>
<dbReference type="SUPFAM" id="SSF54277">
    <property type="entry name" value="CAD &amp; PB1 domains"/>
    <property type="match status" value="1"/>
</dbReference>
<proteinExistence type="predicted"/>
<dbReference type="Pfam" id="PF02017">
    <property type="entry name" value="CIDE-N"/>
    <property type="match status" value="1"/>
</dbReference>
<reference evidence="8 9" key="1">
    <citation type="journal article" date="2021" name="Elife">
        <title>Chloroplast acquisition without the gene transfer in kleptoplastic sea slugs, Plakobranchus ocellatus.</title>
        <authorList>
            <person name="Maeda T."/>
            <person name="Takahashi S."/>
            <person name="Yoshida T."/>
            <person name="Shimamura S."/>
            <person name="Takaki Y."/>
            <person name="Nagai Y."/>
            <person name="Toyoda A."/>
            <person name="Suzuki Y."/>
            <person name="Arimoto A."/>
            <person name="Ishii H."/>
            <person name="Satoh N."/>
            <person name="Nishiyama T."/>
            <person name="Hasebe M."/>
            <person name="Maruyama T."/>
            <person name="Minagawa J."/>
            <person name="Obokata J."/>
            <person name="Shigenobu S."/>
        </authorList>
    </citation>
    <scope>NUCLEOTIDE SEQUENCE [LARGE SCALE GENOMIC DNA]</scope>
</reference>
<evidence type="ECO:0000259" key="7">
    <source>
        <dbReference type="PROSITE" id="PS51135"/>
    </source>
</evidence>
<keyword evidence="9" id="KW-1185">Reference proteome</keyword>
<comment type="caution">
    <text evidence="8">The sequence shown here is derived from an EMBL/GenBank/DDBJ whole genome shotgun (WGS) entry which is preliminary data.</text>
</comment>
<evidence type="ECO:0000256" key="3">
    <source>
        <dbReference type="ARBA" id="ARBA00022771"/>
    </source>
</evidence>
<keyword evidence="2" id="KW-0479">Metal-binding</keyword>
<dbReference type="CDD" id="cd01615">
    <property type="entry name" value="CIDE_N"/>
    <property type="match status" value="1"/>
</dbReference>
<keyword evidence="3" id="KW-0863">Zinc-finger</keyword>
<sequence length="311" mass="35793">MLFQSSLPDETWAQCDKCLKWRHLPDRVNPETLPDEWTCADNPDVTHNRCFNPEELEDIYDPDDISLKRMSARKAVAKSVYQRPLHKAKEKSSLDVDIGFERFGLKRRSEQVGRVELQEPMKKRHTGSKESAADVDIGFARVLLKRLEEPGKKSHVLSKESGPQLGQSGITGKISEDKREDFESKLALPKYTAEQKAKAKKSVEKLMPPTFKRATAKPDFEEFLYEPIKPKPTRPFKVWNFDRTVKKSVMAISFEDFIKKGCSKLGLTERPRIVLEEDGTEVDDDDYFSFLPDDSIFLLLRKGETWQPAKK</sequence>
<evidence type="ECO:0000313" key="8">
    <source>
        <dbReference type="EMBL" id="GFO42407.1"/>
    </source>
</evidence>
<feature type="domain" description="CW-type" evidence="6">
    <location>
        <begin position="6"/>
        <end position="58"/>
    </location>
</feature>
<feature type="non-terminal residue" evidence="8">
    <location>
        <position position="311"/>
    </location>
</feature>
<dbReference type="Pfam" id="PF07496">
    <property type="entry name" value="zf-CW"/>
    <property type="match status" value="1"/>
</dbReference>
<dbReference type="Gene3D" id="3.10.20.10">
    <property type="match status" value="1"/>
</dbReference>
<evidence type="ECO:0000256" key="1">
    <source>
        <dbReference type="ARBA" id="ARBA00022703"/>
    </source>
</evidence>
<keyword evidence="1 5" id="KW-0053">Apoptosis</keyword>
<dbReference type="PANTHER" id="PTHR12306:SF15">
    <property type="entry name" value="DNAATION FACTOR-RELATED PROTEIN 1, ISOFORM B-RELATED"/>
    <property type="match status" value="1"/>
</dbReference>
<gene>
    <name evidence="8" type="ORF">PoB_006891200</name>
</gene>
<name>A0AAV4DDR7_9GAST</name>
<dbReference type="GO" id="GO:0006915">
    <property type="term" value="P:apoptotic process"/>
    <property type="evidence" value="ECO:0007669"/>
    <property type="project" value="UniProtKB-UniRule"/>
</dbReference>